<dbReference type="Proteomes" id="UP001177021">
    <property type="component" value="Unassembled WGS sequence"/>
</dbReference>
<dbReference type="EMBL" id="CASHSV030000002">
    <property type="protein sequence ID" value="CAJ2634234.1"/>
    <property type="molecule type" value="Genomic_DNA"/>
</dbReference>
<protein>
    <submittedName>
        <fullName evidence="1">Uncharacterized protein</fullName>
    </submittedName>
</protein>
<organism evidence="1 2">
    <name type="scientific">Trifolium pratense</name>
    <name type="common">Red clover</name>
    <dbReference type="NCBI Taxonomy" id="57577"/>
    <lineage>
        <taxon>Eukaryota</taxon>
        <taxon>Viridiplantae</taxon>
        <taxon>Streptophyta</taxon>
        <taxon>Embryophyta</taxon>
        <taxon>Tracheophyta</taxon>
        <taxon>Spermatophyta</taxon>
        <taxon>Magnoliopsida</taxon>
        <taxon>eudicotyledons</taxon>
        <taxon>Gunneridae</taxon>
        <taxon>Pentapetalae</taxon>
        <taxon>rosids</taxon>
        <taxon>fabids</taxon>
        <taxon>Fabales</taxon>
        <taxon>Fabaceae</taxon>
        <taxon>Papilionoideae</taxon>
        <taxon>50 kb inversion clade</taxon>
        <taxon>NPAAA clade</taxon>
        <taxon>Hologalegina</taxon>
        <taxon>IRL clade</taxon>
        <taxon>Trifolieae</taxon>
        <taxon>Trifolium</taxon>
    </lineage>
</organism>
<evidence type="ECO:0000313" key="1">
    <source>
        <dbReference type="EMBL" id="CAJ2634234.1"/>
    </source>
</evidence>
<reference evidence="1" key="1">
    <citation type="submission" date="2023-10" db="EMBL/GenBank/DDBJ databases">
        <authorList>
            <person name="Rodriguez Cubillos JULIANA M."/>
            <person name="De Vega J."/>
        </authorList>
    </citation>
    <scope>NUCLEOTIDE SEQUENCE</scope>
</reference>
<proteinExistence type="predicted"/>
<gene>
    <name evidence="1" type="ORF">MILVUS5_LOCUS5199</name>
</gene>
<name>A0ACB0IPQ6_TRIPR</name>
<evidence type="ECO:0000313" key="2">
    <source>
        <dbReference type="Proteomes" id="UP001177021"/>
    </source>
</evidence>
<keyword evidence="2" id="KW-1185">Reference proteome</keyword>
<accession>A0ACB0IPQ6</accession>
<sequence length="270" mass="30979">MLILRYGSLSSKLLSWEAVVTSNKDSIWWRDVAGVGGRADDYWFPLNVSSILGKGDSICFWKEKWFGDAPLRDSFPLLFEKELHKDRVVSSLIQASNCVLLWNSDWLETLSQEEGAEKAALEQLLFGLNLYLDREDRWRWTLTGSGIFSVKSAYIFLHSRSAPIHLASDLTYALRKLWKNDVPSKVGVFGWRLLLEKLPTRAALASKEERRRTILRWLIPLNSSRGFGLVVEQAVEQIIYIITGVLILFTAFKVSEDYSQSFLRIGRWAD</sequence>
<comment type="caution">
    <text evidence="1">The sequence shown here is derived from an EMBL/GenBank/DDBJ whole genome shotgun (WGS) entry which is preliminary data.</text>
</comment>